<gene>
    <name evidence="2" type="ORF">AMS68_007217</name>
</gene>
<feature type="region of interest" description="Disordered" evidence="1">
    <location>
        <begin position="669"/>
        <end position="688"/>
    </location>
</feature>
<keyword evidence="3" id="KW-1185">Reference proteome</keyword>
<reference evidence="2 3" key="1">
    <citation type="journal article" date="2016" name="Sci. Rep.">
        <title>Peltaster fructicola genome reveals evolution from an invasive phytopathogen to an ectophytic parasite.</title>
        <authorList>
            <person name="Xu C."/>
            <person name="Chen H."/>
            <person name="Gleason M.L."/>
            <person name="Xu J.R."/>
            <person name="Liu H."/>
            <person name="Zhang R."/>
            <person name="Sun G."/>
        </authorList>
    </citation>
    <scope>NUCLEOTIDE SEQUENCE [LARGE SCALE GENOMIC DNA]</scope>
    <source>
        <strain evidence="2 3">LNHT1506</strain>
    </source>
</reference>
<evidence type="ECO:0000313" key="3">
    <source>
        <dbReference type="Proteomes" id="UP000503462"/>
    </source>
</evidence>
<feature type="region of interest" description="Disordered" evidence="1">
    <location>
        <begin position="1"/>
        <end position="23"/>
    </location>
</feature>
<dbReference type="EMBL" id="CP051143">
    <property type="protein sequence ID" value="QIX01700.1"/>
    <property type="molecule type" value="Genomic_DNA"/>
</dbReference>
<evidence type="ECO:0000313" key="2">
    <source>
        <dbReference type="EMBL" id="QIX01700.1"/>
    </source>
</evidence>
<dbReference type="AlphaFoldDB" id="A0A6H0Y513"/>
<accession>A0A6H0Y513</accession>
<feature type="compositionally biased region" description="Basic and acidic residues" evidence="1">
    <location>
        <begin position="387"/>
        <end position="414"/>
    </location>
</feature>
<feature type="compositionally biased region" description="Basic residues" evidence="1">
    <location>
        <begin position="671"/>
        <end position="681"/>
    </location>
</feature>
<feature type="region of interest" description="Disordered" evidence="1">
    <location>
        <begin position="616"/>
        <end position="640"/>
    </location>
</feature>
<feature type="region of interest" description="Disordered" evidence="1">
    <location>
        <begin position="387"/>
        <end position="417"/>
    </location>
</feature>
<dbReference type="OrthoDB" id="420046at2759"/>
<sequence>MTKKKADSQAATPPPPPNTAPSSNLILCRNKHWKYISAFTGPWLNLPNEILESLAHQNWIMPSPRLIDPAVFFDIVKIRKYVDEASHDSVRASTGLSNIAMSGRMDCYGTGGGPGSQLSKERIFKVRQKAVTLLSKAYSVDEVATSVITMQATSTVEDVGQHVLKREPSNINAKYVHYFHEKVPSRHMEEHTSVEPLDEIISTLPWEEQAAPIRTRGLVHSYKQEYEQATADFTLALRIVEELKRTHKPELQELELASKMRAHQEAWQKGTKDWRSIPHLKEEERPKSLETQLLFNRAGAYLAMAVRDIHTSLDGLAEYQAAEAKGEINVAESAAHAVRLEARKRVKTNAKRALKDYLAFLSHFEYTPGLAYEVTNEIMRRMNDLRRGRKPSVDHSAGDNEKALAKGEPKKGPDDGWPDFPLPKIYPASMLFAERPPPDLPPYPGEQDCDADRLQKVLGYREVVTYHPLLSEALHSLLLAHTLLQTSTTELQRHAYNVARLTRIANGYPIFQTSRSPARSDWQEILADVKEKFSLSSSWQKLCFPVPLPDAAGGWAVSKASKARQMQASTMTSEELQNAQLRHESIIGALSDDRIMDAASFKKAVYARHDRALQQEKSESDRLLGNGTAQPQVQSKGKKPSQFVAANSLVSSDRAQAITRWMLEAPLSMGVKKKRPARRRKAADQIDGDALAGSVSALSVNDDDDVD</sequence>
<proteinExistence type="predicted"/>
<organism evidence="2 3">
    <name type="scientific">Peltaster fructicola</name>
    <dbReference type="NCBI Taxonomy" id="286661"/>
    <lineage>
        <taxon>Eukaryota</taxon>
        <taxon>Fungi</taxon>
        <taxon>Dikarya</taxon>
        <taxon>Ascomycota</taxon>
        <taxon>Pezizomycotina</taxon>
        <taxon>Dothideomycetes</taxon>
        <taxon>Dothideomycetes incertae sedis</taxon>
        <taxon>Peltaster</taxon>
    </lineage>
</organism>
<dbReference type="Proteomes" id="UP000503462">
    <property type="component" value="Chromosome 5"/>
</dbReference>
<protein>
    <submittedName>
        <fullName evidence="2">Uncharacterized protein</fullName>
    </submittedName>
</protein>
<evidence type="ECO:0000256" key="1">
    <source>
        <dbReference type="SAM" id="MobiDB-lite"/>
    </source>
</evidence>
<name>A0A6H0Y513_9PEZI</name>